<evidence type="ECO:0000256" key="1">
    <source>
        <dbReference type="ARBA" id="ARBA00005417"/>
    </source>
</evidence>
<dbReference type="SMART" id="SM00382">
    <property type="entry name" value="AAA"/>
    <property type="match status" value="1"/>
</dbReference>
<dbReference type="InterPro" id="IPR003439">
    <property type="entry name" value="ABC_transporter-like_ATP-bd"/>
</dbReference>
<reference evidence="6 7" key="1">
    <citation type="submission" date="2017-06" db="EMBL/GenBank/DDBJ databases">
        <title>Sequencing and comparative analysis of myxobacterial genomes.</title>
        <authorList>
            <person name="Rupp O."/>
            <person name="Goesmann A."/>
            <person name="Sogaard-Andersen L."/>
        </authorList>
    </citation>
    <scope>NUCLEOTIDE SEQUENCE [LARGE SCALE GENOMIC DNA]</scope>
    <source>
        <strain evidence="6 7">DSM 52655</strain>
    </source>
</reference>
<sequence length="271" mass="29846">MENEPVVAETEHKHSHEHTKDVILCCEDLVIGYDGKPMLPPVDFQVRRGTFLAVIGRNGSGKSTWFKTLLGLLPPVSGRVYRSSPHVKSAYVPQTSGIDALLPVRAGELVRWGRISGWNFLWPFGARGDRRAVERALDTAGALPIAHRPYRELSEGQKQRALLARVLATEADLVLLDEPTAAMDAVAERETMKRLAELAHEHGLAVVVVSHDLRVAAESADQLLFVDRETSSVVLGDADTVFCHPAFRRQYGDEYCPRHPPSGHPRGPTVG</sequence>
<comment type="similarity">
    <text evidence="1">Belongs to the ABC transporter superfamily.</text>
</comment>
<dbReference type="AlphaFoldDB" id="A0A250JB04"/>
<feature type="domain" description="ABC transporter" evidence="5">
    <location>
        <begin position="24"/>
        <end position="253"/>
    </location>
</feature>
<gene>
    <name evidence="6" type="ORF">CYFUS_006551</name>
</gene>
<dbReference type="Pfam" id="PF00005">
    <property type="entry name" value="ABC_tran"/>
    <property type="match status" value="1"/>
</dbReference>
<dbReference type="GO" id="GO:0005524">
    <property type="term" value="F:ATP binding"/>
    <property type="evidence" value="ECO:0007669"/>
    <property type="project" value="UniProtKB-KW"/>
</dbReference>
<proteinExistence type="inferred from homology"/>
<evidence type="ECO:0000259" key="5">
    <source>
        <dbReference type="PROSITE" id="PS50893"/>
    </source>
</evidence>
<dbReference type="PANTHER" id="PTHR42734">
    <property type="entry name" value="METAL TRANSPORT SYSTEM ATP-BINDING PROTEIN TM_0124-RELATED"/>
    <property type="match status" value="1"/>
</dbReference>
<keyword evidence="4 6" id="KW-0067">ATP-binding</keyword>
<dbReference type="GO" id="GO:0016887">
    <property type="term" value="F:ATP hydrolysis activity"/>
    <property type="evidence" value="ECO:0007669"/>
    <property type="project" value="InterPro"/>
</dbReference>
<protein>
    <submittedName>
        <fullName evidence="6">ABC transporter ATP-binding protein</fullName>
    </submittedName>
</protein>
<evidence type="ECO:0000256" key="4">
    <source>
        <dbReference type="ARBA" id="ARBA00022840"/>
    </source>
</evidence>
<evidence type="ECO:0000256" key="3">
    <source>
        <dbReference type="ARBA" id="ARBA00022741"/>
    </source>
</evidence>
<keyword evidence="2" id="KW-0813">Transport</keyword>
<evidence type="ECO:0000313" key="7">
    <source>
        <dbReference type="Proteomes" id="UP000217257"/>
    </source>
</evidence>
<dbReference type="InterPro" id="IPR003593">
    <property type="entry name" value="AAA+_ATPase"/>
</dbReference>
<dbReference type="Gene3D" id="3.40.50.300">
    <property type="entry name" value="P-loop containing nucleotide triphosphate hydrolases"/>
    <property type="match status" value="1"/>
</dbReference>
<dbReference type="Proteomes" id="UP000217257">
    <property type="component" value="Chromosome"/>
</dbReference>
<keyword evidence="3" id="KW-0547">Nucleotide-binding</keyword>
<dbReference type="InterPro" id="IPR050153">
    <property type="entry name" value="Metal_Ion_Import_ABC"/>
</dbReference>
<name>A0A250JB04_9BACT</name>
<organism evidence="6 7">
    <name type="scientific">Cystobacter fuscus</name>
    <dbReference type="NCBI Taxonomy" id="43"/>
    <lineage>
        <taxon>Bacteria</taxon>
        <taxon>Pseudomonadati</taxon>
        <taxon>Myxococcota</taxon>
        <taxon>Myxococcia</taxon>
        <taxon>Myxococcales</taxon>
        <taxon>Cystobacterineae</taxon>
        <taxon>Archangiaceae</taxon>
        <taxon>Cystobacter</taxon>
    </lineage>
</organism>
<dbReference type="PROSITE" id="PS50893">
    <property type="entry name" value="ABC_TRANSPORTER_2"/>
    <property type="match status" value="1"/>
</dbReference>
<accession>A0A250JB04</accession>
<dbReference type="InterPro" id="IPR027417">
    <property type="entry name" value="P-loop_NTPase"/>
</dbReference>
<dbReference type="KEGG" id="cfus:CYFUS_006551"/>
<evidence type="ECO:0000256" key="2">
    <source>
        <dbReference type="ARBA" id="ARBA00022448"/>
    </source>
</evidence>
<dbReference type="EMBL" id="CP022098">
    <property type="protein sequence ID" value="ATB41089.1"/>
    <property type="molecule type" value="Genomic_DNA"/>
</dbReference>
<dbReference type="SUPFAM" id="SSF52540">
    <property type="entry name" value="P-loop containing nucleoside triphosphate hydrolases"/>
    <property type="match status" value="1"/>
</dbReference>
<dbReference type="PANTHER" id="PTHR42734:SF5">
    <property type="entry name" value="IRON TRANSPORT SYSTEM ATP-BINDING PROTEIN HI_0361-RELATED"/>
    <property type="match status" value="1"/>
</dbReference>
<evidence type="ECO:0000313" key="6">
    <source>
        <dbReference type="EMBL" id="ATB41089.1"/>
    </source>
</evidence>
<dbReference type="RefSeq" id="WP_095988865.1">
    <property type="nucleotide sequence ID" value="NZ_CP022098.1"/>
</dbReference>